<dbReference type="SUPFAM" id="SSF51735">
    <property type="entry name" value="NAD(P)-binding Rossmann-fold domains"/>
    <property type="match status" value="1"/>
</dbReference>
<dbReference type="EMBL" id="NAJM01000009">
    <property type="protein sequence ID" value="RVX73018.1"/>
    <property type="molecule type" value="Genomic_DNA"/>
</dbReference>
<protein>
    <recommendedName>
        <fullName evidence="3">Transcription factor domain-containing protein</fullName>
    </recommendedName>
</protein>
<dbReference type="GO" id="GO:0003677">
    <property type="term" value="F:DNA binding"/>
    <property type="evidence" value="ECO:0007669"/>
    <property type="project" value="InterPro"/>
</dbReference>
<dbReference type="Proteomes" id="UP000288859">
    <property type="component" value="Unassembled WGS sequence"/>
</dbReference>
<dbReference type="CDD" id="cd12148">
    <property type="entry name" value="fungal_TF_MHR"/>
    <property type="match status" value="1"/>
</dbReference>
<dbReference type="PANTHER" id="PTHR47425:SF2">
    <property type="entry name" value="FARB-RELATED"/>
    <property type="match status" value="1"/>
</dbReference>
<dbReference type="AlphaFoldDB" id="A0A438NBL1"/>
<comment type="caution">
    <text evidence="1">The sequence shown here is derived from an EMBL/GenBank/DDBJ whole genome shotgun (WGS) entry which is preliminary data.</text>
</comment>
<dbReference type="PRINTS" id="PR00081">
    <property type="entry name" value="GDHRDH"/>
</dbReference>
<organism evidence="1 2">
    <name type="scientific">Exophiala mesophila</name>
    <name type="common">Black yeast-like fungus</name>
    <dbReference type="NCBI Taxonomy" id="212818"/>
    <lineage>
        <taxon>Eukaryota</taxon>
        <taxon>Fungi</taxon>
        <taxon>Dikarya</taxon>
        <taxon>Ascomycota</taxon>
        <taxon>Pezizomycotina</taxon>
        <taxon>Eurotiomycetes</taxon>
        <taxon>Chaetothyriomycetidae</taxon>
        <taxon>Chaetothyriales</taxon>
        <taxon>Herpotrichiellaceae</taxon>
        <taxon>Exophiala</taxon>
    </lineage>
</organism>
<reference evidence="1 2" key="1">
    <citation type="submission" date="2017-03" db="EMBL/GenBank/DDBJ databases">
        <title>Genomes of endolithic fungi from Antarctica.</title>
        <authorList>
            <person name="Coleine C."/>
            <person name="Masonjones S."/>
            <person name="Stajich J.E."/>
        </authorList>
    </citation>
    <scope>NUCLEOTIDE SEQUENCE [LARGE SCALE GENOMIC DNA]</scope>
    <source>
        <strain evidence="1 2">CCFEE 6314</strain>
    </source>
</reference>
<evidence type="ECO:0008006" key="3">
    <source>
        <dbReference type="Google" id="ProtNLM"/>
    </source>
</evidence>
<dbReference type="CDD" id="cd05233">
    <property type="entry name" value="SDR_c"/>
    <property type="match status" value="1"/>
</dbReference>
<sequence length="824" mass="91577">MSTNSPLLLNGGVAFITGAARGIGEAAAVRFAQCGASALALCDINLSSLDKVVERVQSDYPKVQVEPIHIDTGDEQSIIKAHEACIKRFGRIDFAVNNAGVAGPLKASVDLSLEQPRGVNRSSGKQSKLKNTADAAIISPTQEQYDDMIDVQHQPAETLVFDAPPTADGELTRFVELSTSSSLSNPPNVVENAVSHLSEHVISTQVPSMLPLDESQAAVPEDDLYFDSSFLDETTLDQYMDLAELGDPLNFYTGPIQHPVEDLSITDRSFRSESVTSPPVDATCEFKSPLPWVRDWSLTHGNDDGRHTKSLKERVFVLPSSEEIRTAFMMYFTHLHPRLPVLSEREFHYLLTNEQCKPISLALLYAILFAATPYLAAEGKRLAGYNSFVAATCDFYSRAALLLKLGCEENPLHILQICLILSTHRTHQHRDHENEGYVVKTYELLMENHAFQKAANPNDPEQPSWKRVVICFMARAACLLIALKRTSKPEMFEHFSADLPNVSLDDFKDDYEFSWFLSAEAKKDNCRLFVSLFHLQMQIVPLGKLLVNRVALDTGNSRHGQVVPFAGEHLSVEDVEIRIDEWKQENTKLLNAQPHESFSSADLKAFNIAQAFTKLSYESELYHSTLIMDRTVLTKWAVRLRESSRIALRESIAATVAIIESLAAKGLSGFLPPGRSVFKHAPFAVLRDVDMIISANLRFSICCVIIPLTVYHVHAKTTSTFDAPMLEKLSMCAKVVHDLCRLHDPGRFFQSLMNVTLAVVEGFCQQIGGQIQGANNKSWPDLPCDPDMDQTNVPLPGLVLHSRIIQFQNRAYADGIPESVDLLT</sequence>
<accession>A0A438NBL1</accession>
<dbReference type="Pfam" id="PF00106">
    <property type="entry name" value="adh_short"/>
    <property type="match status" value="1"/>
</dbReference>
<evidence type="ECO:0000313" key="1">
    <source>
        <dbReference type="EMBL" id="RVX73018.1"/>
    </source>
</evidence>
<dbReference type="Gene3D" id="3.40.50.720">
    <property type="entry name" value="NAD(P)-binding Rossmann-like Domain"/>
    <property type="match status" value="1"/>
</dbReference>
<dbReference type="GO" id="GO:0008270">
    <property type="term" value="F:zinc ion binding"/>
    <property type="evidence" value="ECO:0007669"/>
    <property type="project" value="InterPro"/>
</dbReference>
<proteinExistence type="predicted"/>
<dbReference type="OrthoDB" id="4117425at2759"/>
<evidence type="ECO:0000313" key="2">
    <source>
        <dbReference type="Proteomes" id="UP000288859"/>
    </source>
</evidence>
<dbReference type="GO" id="GO:0006351">
    <property type="term" value="P:DNA-templated transcription"/>
    <property type="evidence" value="ECO:0007669"/>
    <property type="project" value="InterPro"/>
</dbReference>
<dbReference type="InterPro" id="IPR036291">
    <property type="entry name" value="NAD(P)-bd_dom_sf"/>
</dbReference>
<dbReference type="PANTHER" id="PTHR47425">
    <property type="entry name" value="FARB-RELATED"/>
    <property type="match status" value="1"/>
</dbReference>
<dbReference type="InterPro" id="IPR002347">
    <property type="entry name" value="SDR_fam"/>
</dbReference>
<dbReference type="InterPro" id="IPR052761">
    <property type="entry name" value="Fungal_Detox/Toxin_TFs"/>
</dbReference>
<name>A0A438NBL1_EXOME</name>
<gene>
    <name evidence="1" type="ORF">B0A52_02144</name>
</gene>